<dbReference type="InterPro" id="IPR027806">
    <property type="entry name" value="HARBI1_dom"/>
</dbReference>
<evidence type="ECO:0000256" key="2">
    <source>
        <dbReference type="ARBA" id="ARBA00022723"/>
    </source>
</evidence>
<reference evidence="4 5" key="1">
    <citation type="journal article" date="2019" name="Commun. Biol.">
        <title>The bagworm genome reveals a unique fibroin gene that provides high tensile strength.</title>
        <authorList>
            <person name="Kono N."/>
            <person name="Nakamura H."/>
            <person name="Ohtoshi R."/>
            <person name="Tomita M."/>
            <person name="Numata K."/>
            <person name="Arakawa K."/>
        </authorList>
    </citation>
    <scope>NUCLEOTIDE SEQUENCE [LARGE SCALE GENOMIC DNA]</scope>
</reference>
<organism evidence="4 5">
    <name type="scientific">Eumeta variegata</name>
    <name type="common">Bagworm moth</name>
    <name type="synonym">Eumeta japonica</name>
    <dbReference type="NCBI Taxonomy" id="151549"/>
    <lineage>
        <taxon>Eukaryota</taxon>
        <taxon>Metazoa</taxon>
        <taxon>Ecdysozoa</taxon>
        <taxon>Arthropoda</taxon>
        <taxon>Hexapoda</taxon>
        <taxon>Insecta</taxon>
        <taxon>Pterygota</taxon>
        <taxon>Neoptera</taxon>
        <taxon>Endopterygota</taxon>
        <taxon>Lepidoptera</taxon>
        <taxon>Glossata</taxon>
        <taxon>Ditrysia</taxon>
        <taxon>Tineoidea</taxon>
        <taxon>Psychidae</taxon>
        <taxon>Oiketicinae</taxon>
        <taxon>Eumeta</taxon>
    </lineage>
</organism>
<accession>A0A4C1SRG5</accession>
<dbReference type="PANTHER" id="PTHR23080">
    <property type="entry name" value="THAP DOMAIN PROTEIN"/>
    <property type="match status" value="1"/>
</dbReference>
<dbReference type="AlphaFoldDB" id="A0A4C1SRG5"/>
<dbReference type="EMBL" id="BGZK01000014">
    <property type="protein sequence ID" value="GBP04554.1"/>
    <property type="molecule type" value="Genomic_DNA"/>
</dbReference>
<comment type="cofactor">
    <cofactor evidence="1">
        <name>a divalent metal cation</name>
        <dbReference type="ChEBI" id="CHEBI:60240"/>
    </cofactor>
</comment>
<sequence>MYSNYKSRFTVKYLIVITPDGFVCKLSKGYGGRATDSFITNDCGLLSCIEPGDTVLAGFPQIKSELLKRNALLVIPPFAFDPQFTNSEIDETYKIASVRIHVERAIQRIKLCNILKFIPITLLPHIDAIMHMCCVIANSKPPLIKILKRPIKKLKFPGILRRAAVKKGRTPYV</sequence>
<dbReference type="GO" id="GO:0046872">
    <property type="term" value="F:metal ion binding"/>
    <property type="evidence" value="ECO:0007669"/>
    <property type="project" value="UniProtKB-KW"/>
</dbReference>
<dbReference type="OrthoDB" id="7467139at2759"/>
<keyword evidence="2" id="KW-0479">Metal-binding</keyword>
<protein>
    <recommendedName>
        <fullName evidence="3">DDE Tnp4 domain-containing protein</fullName>
    </recommendedName>
</protein>
<evidence type="ECO:0000313" key="5">
    <source>
        <dbReference type="Proteomes" id="UP000299102"/>
    </source>
</evidence>
<dbReference type="PANTHER" id="PTHR23080:SF143">
    <property type="entry name" value="SI:DKEY-56D12.4"/>
    <property type="match status" value="1"/>
</dbReference>
<proteinExistence type="predicted"/>
<dbReference type="STRING" id="151549.A0A4C1SRG5"/>
<evidence type="ECO:0000259" key="3">
    <source>
        <dbReference type="Pfam" id="PF13359"/>
    </source>
</evidence>
<name>A0A4C1SRG5_EUMVA</name>
<feature type="domain" description="DDE Tnp4" evidence="3">
    <location>
        <begin position="1"/>
        <end position="138"/>
    </location>
</feature>
<evidence type="ECO:0000313" key="4">
    <source>
        <dbReference type="EMBL" id="GBP04554.1"/>
    </source>
</evidence>
<gene>
    <name evidence="4" type="ORF">EVAR_3914_1</name>
</gene>
<dbReference type="Proteomes" id="UP000299102">
    <property type="component" value="Unassembled WGS sequence"/>
</dbReference>
<comment type="caution">
    <text evidence="4">The sequence shown here is derived from an EMBL/GenBank/DDBJ whole genome shotgun (WGS) entry which is preliminary data.</text>
</comment>
<keyword evidence="5" id="KW-1185">Reference proteome</keyword>
<evidence type="ECO:0000256" key="1">
    <source>
        <dbReference type="ARBA" id="ARBA00001968"/>
    </source>
</evidence>
<dbReference type="Pfam" id="PF13359">
    <property type="entry name" value="DDE_Tnp_4"/>
    <property type="match status" value="1"/>
</dbReference>